<evidence type="ECO:0000313" key="5">
    <source>
        <dbReference type="EMBL" id="PNP26889.1"/>
    </source>
</evidence>
<dbReference type="Proteomes" id="UP000565155">
    <property type="component" value="Unassembled WGS sequence"/>
</dbReference>
<dbReference type="Proteomes" id="UP000054316">
    <property type="component" value="Unassembled WGS sequence"/>
</dbReference>
<reference evidence="5 6" key="1">
    <citation type="submission" date="2017-12" db="EMBL/GenBank/DDBJ databases">
        <title>FDA dAtabase for Regulatory Grade micrObial Sequences (FDA-ARGOS): Supporting development and validation of Infectious Disease Dx tests.</title>
        <authorList>
            <person name="Hoffmann M."/>
            <person name="Allard M."/>
            <person name="Evans P."/>
            <person name="Brown E."/>
            <person name="Tallon L.J."/>
            <person name="Sadzewicz L."/>
            <person name="Sengamalay N."/>
            <person name="Ott S."/>
            <person name="Godinez A."/>
            <person name="Nagaraj S."/>
            <person name="Vavikolanu K."/>
            <person name="Aluvathingal J."/>
            <person name="Nadendla S."/>
            <person name="Hobson J."/>
            <person name="Sichtig H."/>
        </authorList>
    </citation>
    <scope>NUCLEOTIDE SEQUENCE [LARGE SCALE GENOMIC DNA]</scope>
    <source>
        <strain evidence="6">ATCC 17749</strain>
        <strain evidence="5">FDAARGOS_97</strain>
    </source>
</reference>
<dbReference type="RefSeq" id="WP_005377485.1">
    <property type="nucleotide sequence ID" value="NZ_AP023185.1"/>
</dbReference>
<dbReference type="AlphaFoldDB" id="A0A0H0YDC5"/>
<dbReference type="InterPro" id="IPR008621">
    <property type="entry name" value="Cbb3-typ_cyt_oxidase_comp"/>
</dbReference>
<evidence type="ECO:0000313" key="7">
    <source>
        <dbReference type="Proteomes" id="UP000532247"/>
    </source>
</evidence>
<dbReference type="OrthoDB" id="6402501at2"/>
<gene>
    <name evidence="5" type="ORF">AL553_010720</name>
    <name evidence="4" type="ORF">F0254_20830</name>
    <name evidence="2" type="ORF">GHY86_13950</name>
    <name evidence="3" type="ORF">HKB35_12440</name>
</gene>
<evidence type="ECO:0000313" key="6">
    <source>
        <dbReference type="Proteomes" id="UP000054316"/>
    </source>
</evidence>
<sequence length="57" mass="6610">MDFGTIHSIYTVVLFASFIGIVWWAFSKKRKARFEEDANLVFADEEQKTPNNQGVKK</sequence>
<protein>
    <submittedName>
        <fullName evidence="4">CcoQ/FixQ family Cbb3-type cytochrome c oxidase assembly chaperone</fullName>
    </submittedName>
</protein>
<name>A0A0H0YDC5_VIBAL</name>
<dbReference type="EMBL" id="JABCMA010000011">
    <property type="protein sequence ID" value="NMR74425.1"/>
    <property type="molecule type" value="Genomic_DNA"/>
</dbReference>
<keyword evidence="6" id="KW-1185">Reference proteome</keyword>
<keyword evidence="1" id="KW-0812">Transmembrane</keyword>
<evidence type="ECO:0000313" key="8">
    <source>
        <dbReference type="Proteomes" id="UP000565155"/>
    </source>
</evidence>
<comment type="caution">
    <text evidence="4">The sequence shown here is derived from an EMBL/GenBank/DDBJ whole genome shotgun (WGS) entry which is preliminary data.</text>
</comment>
<dbReference type="GeneID" id="75167752"/>
<evidence type="ECO:0000313" key="4">
    <source>
        <dbReference type="EMBL" id="NOI11284.1"/>
    </source>
</evidence>
<organism evidence="4 7">
    <name type="scientific">Vibrio alginolyticus</name>
    <dbReference type="NCBI Taxonomy" id="663"/>
    <lineage>
        <taxon>Bacteria</taxon>
        <taxon>Pseudomonadati</taxon>
        <taxon>Pseudomonadota</taxon>
        <taxon>Gammaproteobacteria</taxon>
        <taxon>Vibrionales</taxon>
        <taxon>Vibrionaceae</taxon>
        <taxon>Vibrio</taxon>
    </lineage>
</organism>
<dbReference type="EMBL" id="AAXMUW010000027">
    <property type="protein sequence ID" value="EGQ9136239.1"/>
    <property type="molecule type" value="Genomic_DNA"/>
</dbReference>
<dbReference type="EMBL" id="LOSN02000001">
    <property type="protein sequence ID" value="PNP26889.1"/>
    <property type="molecule type" value="Genomic_DNA"/>
</dbReference>
<keyword evidence="1" id="KW-0472">Membrane</keyword>
<reference evidence="2" key="3">
    <citation type="submission" date="2019-11" db="EMBL/GenBank/DDBJ databases">
        <authorList>
            <consortium name="PulseNet: The National Subtyping Network for Foodborne Disease Surveillance"/>
            <person name="Tarr C.L."/>
            <person name="Trees E."/>
            <person name="Katz L.S."/>
            <person name="Carleton-Romer H.A."/>
            <person name="Stroika S."/>
            <person name="Kucerova Z."/>
            <person name="Roache K.F."/>
            <person name="Sabol A.L."/>
            <person name="Besser J."/>
            <person name="Gerner-Smidt P."/>
        </authorList>
    </citation>
    <scope>NUCLEOTIDE SEQUENCE</scope>
    <source>
        <strain evidence="2">PNUSAV001129</strain>
    </source>
</reference>
<reference evidence="4 7" key="2">
    <citation type="submission" date="2019-09" db="EMBL/GenBank/DDBJ databases">
        <title>Draft genome sequencing and comparative genomics of hatchery-associated Vibrios.</title>
        <authorList>
            <person name="Kehlet-Delgado H."/>
            <person name="Mueller R.S."/>
        </authorList>
    </citation>
    <scope>NUCLEOTIDE SEQUENCE [LARGE SCALE GENOMIC DNA]</scope>
    <source>
        <strain evidence="4 7">081416A</strain>
    </source>
</reference>
<accession>A0A0H0YDC5</accession>
<proteinExistence type="predicted"/>
<dbReference type="CDD" id="cd01324">
    <property type="entry name" value="cbb3_Oxidase_CcoQ"/>
    <property type="match status" value="1"/>
</dbReference>
<evidence type="ECO:0000313" key="3">
    <source>
        <dbReference type="EMBL" id="NMR74425.1"/>
    </source>
</evidence>
<keyword evidence="1" id="KW-1133">Transmembrane helix</keyword>
<dbReference type="eggNOG" id="COG4736">
    <property type="taxonomic scope" value="Bacteria"/>
</dbReference>
<dbReference type="Proteomes" id="UP000532247">
    <property type="component" value="Unassembled WGS sequence"/>
</dbReference>
<evidence type="ECO:0000313" key="2">
    <source>
        <dbReference type="EMBL" id="EGQ9136239.1"/>
    </source>
</evidence>
<dbReference type="EMBL" id="VTYF01000016">
    <property type="protein sequence ID" value="NOI11284.1"/>
    <property type="molecule type" value="Genomic_DNA"/>
</dbReference>
<dbReference type="Pfam" id="PF05545">
    <property type="entry name" value="FixQ"/>
    <property type="match status" value="1"/>
</dbReference>
<evidence type="ECO:0000256" key="1">
    <source>
        <dbReference type="SAM" id="Phobius"/>
    </source>
</evidence>
<reference evidence="3 8" key="4">
    <citation type="submission" date="2020-04" db="EMBL/GenBank/DDBJ databases">
        <title>Whole-genome sequencing of Vibrio spp. from China reveals different genetic environments of blaCTX-M-14 among diverse lineages.</title>
        <authorList>
            <person name="Zheng Z."/>
            <person name="Ye L."/>
            <person name="Chen S."/>
        </authorList>
    </citation>
    <scope>NUCLEOTIDE SEQUENCE [LARGE SCALE GENOMIC DNA]</scope>
    <source>
        <strain evidence="3 8">Vb1636</strain>
    </source>
</reference>
<dbReference type="Proteomes" id="UP000714625">
    <property type="component" value="Unassembled WGS sequence"/>
</dbReference>
<feature type="transmembrane region" description="Helical" evidence="1">
    <location>
        <begin position="6"/>
        <end position="26"/>
    </location>
</feature>
<dbReference type="STRING" id="663.BAU10_07240"/>